<keyword evidence="4 5" id="KW-0349">Heme</keyword>
<dbReference type="Gene3D" id="1.20.58.480">
    <property type="match status" value="1"/>
</dbReference>
<dbReference type="GO" id="GO:0033754">
    <property type="term" value="F:indoleamine 2,3-dioxygenase activity"/>
    <property type="evidence" value="ECO:0007669"/>
    <property type="project" value="UniProtKB-EC"/>
</dbReference>
<dbReference type="SUPFAM" id="SSF140959">
    <property type="entry name" value="Indolic compounds 2,3-dioxygenase-like"/>
    <property type="match status" value="1"/>
</dbReference>
<protein>
    <recommendedName>
        <fullName evidence="5">Indoleamine 2,3-dioxygenase</fullName>
        <ecNumber evidence="5">1.13.11.52</ecNumber>
    </recommendedName>
</protein>
<dbReference type="GO" id="GO:0019441">
    <property type="term" value="P:L-tryptophan catabolic process to kynurenine"/>
    <property type="evidence" value="ECO:0007669"/>
    <property type="project" value="UniProtKB-UniRule"/>
</dbReference>
<feature type="binding site" description="proximal binding residue" evidence="4">
    <location>
        <position position="397"/>
    </location>
    <ligand>
        <name>heme b</name>
        <dbReference type="ChEBI" id="CHEBI:60344"/>
    </ligand>
    <ligandPart>
        <name>Fe</name>
        <dbReference type="ChEBI" id="CHEBI:18248"/>
    </ligandPart>
</feature>
<dbReference type="EMBL" id="ML121538">
    <property type="protein sequence ID" value="RPB25355.1"/>
    <property type="molecule type" value="Genomic_DNA"/>
</dbReference>
<sequence length="482" mass="54372">MALPSENFNVLTDALPDDNTLPAFMVSKTRGFLPRADPIVVLPPEFALLESLLQRMPIRTATGAPGLLATGSLGKAIDEEHALPNLVEYVHKYKDNLPVMNALYRDYSFVASAYLLEPCHMRWLEGKMVTQGSDREDEFKGGDFGLGRDVLPKCISLPIAAVAEYAGFQPFMEYAGAYALYNYKLNDPSKPLTYDNISPIRAFEHGLDPKSSEAGFVLVHVDMVKESSSLVTGALDVLDGCSQNDRSILNTGLDEMLTSLQKINTVMEGMWKKSKPSDYSNFRTFIFGITSQSMFPNGVLYEGVSPERLHFRGETGANDSMVPLIDNLLQIQMPDTPLTEILRDFRKYRPGNHREFLEWVHRRAEYLGVREWCLEDAESAERYLLCLDQVREFRWRHWCLTREYILKKTAHPTATGGSPIVTWLPNQLSAVLALMGEVIAKINMWNVKSTTVERVREVTEKQTERLAKEVAKYSAERGVSAR</sequence>
<organism evidence="6 7">
    <name type="scientific">Terfezia boudieri ATCC MYA-4762</name>
    <dbReference type="NCBI Taxonomy" id="1051890"/>
    <lineage>
        <taxon>Eukaryota</taxon>
        <taxon>Fungi</taxon>
        <taxon>Dikarya</taxon>
        <taxon>Ascomycota</taxon>
        <taxon>Pezizomycotina</taxon>
        <taxon>Pezizomycetes</taxon>
        <taxon>Pezizales</taxon>
        <taxon>Pezizaceae</taxon>
        <taxon>Terfezia</taxon>
    </lineage>
</organism>
<comment type="similarity">
    <text evidence="1 5">Belongs to the indoleamine 2,3-dioxygenase family.</text>
</comment>
<keyword evidence="7" id="KW-1185">Reference proteome</keyword>
<dbReference type="PANTHER" id="PTHR28657:SF3">
    <property type="entry name" value="INDOLEAMINE 2,3-DIOXYGENASE"/>
    <property type="match status" value="1"/>
</dbReference>
<evidence type="ECO:0000256" key="1">
    <source>
        <dbReference type="ARBA" id="ARBA00007119"/>
    </source>
</evidence>
<proteinExistence type="inferred from homology"/>
<dbReference type="OrthoDB" id="10262710at2759"/>
<comment type="function">
    <text evidence="5">Produces N-formyl-kynurenine through the oxidation of tryptophan.</text>
</comment>
<reference evidence="6 7" key="1">
    <citation type="journal article" date="2018" name="Nat. Ecol. Evol.">
        <title>Pezizomycetes genomes reveal the molecular basis of ectomycorrhizal truffle lifestyle.</title>
        <authorList>
            <person name="Murat C."/>
            <person name="Payen T."/>
            <person name="Noel B."/>
            <person name="Kuo A."/>
            <person name="Morin E."/>
            <person name="Chen J."/>
            <person name="Kohler A."/>
            <person name="Krizsan K."/>
            <person name="Balestrini R."/>
            <person name="Da Silva C."/>
            <person name="Montanini B."/>
            <person name="Hainaut M."/>
            <person name="Levati E."/>
            <person name="Barry K.W."/>
            <person name="Belfiori B."/>
            <person name="Cichocki N."/>
            <person name="Clum A."/>
            <person name="Dockter R.B."/>
            <person name="Fauchery L."/>
            <person name="Guy J."/>
            <person name="Iotti M."/>
            <person name="Le Tacon F."/>
            <person name="Lindquist E.A."/>
            <person name="Lipzen A."/>
            <person name="Malagnac F."/>
            <person name="Mello A."/>
            <person name="Molinier V."/>
            <person name="Miyauchi S."/>
            <person name="Poulain J."/>
            <person name="Riccioni C."/>
            <person name="Rubini A."/>
            <person name="Sitrit Y."/>
            <person name="Splivallo R."/>
            <person name="Traeger S."/>
            <person name="Wang M."/>
            <person name="Zifcakova L."/>
            <person name="Wipf D."/>
            <person name="Zambonelli A."/>
            <person name="Paolocci F."/>
            <person name="Nowrousian M."/>
            <person name="Ottonello S."/>
            <person name="Baldrian P."/>
            <person name="Spatafora J.W."/>
            <person name="Henrissat B."/>
            <person name="Nagy L.G."/>
            <person name="Aury J.M."/>
            <person name="Wincker P."/>
            <person name="Grigoriev I.V."/>
            <person name="Bonfante P."/>
            <person name="Martin F.M."/>
        </authorList>
    </citation>
    <scope>NUCLEOTIDE SEQUENCE [LARGE SCALE GENOMIC DNA]</scope>
    <source>
        <strain evidence="6 7">ATCC MYA-4762</strain>
    </source>
</reference>
<evidence type="ECO:0000313" key="6">
    <source>
        <dbReference type="EMBL" id="RPB25355.1"/>
    </source>
</evidence>
<dbReference type="InterPro" id="IPR000898">
    <property type="entry name" value="Indolamine_dOase"/>
</dbReference>
<keyword evidence="5 6" id="KW-0223">Dioxygenase</keyword>
<comment type="catalytic activity">
    <reaction evidence="5">
        <text>L-tryptophan + O2 = N-formyl-L-kynurenine</text>
        <dbReference type="Rhea" id="RHEA:24536"/>
        <dbReference type="ChEBI" id="CHEBI:15379"/>
        <dbReference type="ChEBI" id="CHEBI:57912"/>
        <dbReference type="ChEBI" id="CHEBI:58629"/>
    </reaction>
</comment>
<dbReference type="AlphaFoldDB" id="A0A3N4M530"/>
<evidence type="ECO:0000256" key="4">
    <source>
        <dbReference type="PIRSR" id="PIRSR600898-1"/>
    </source>
</evidence>
<keyword evidence="5" id="KW-0560">Oxidoreductase</keyword>
<keyword evidence="3 4" id="KW-0408">Iron</keyword>
<keyword evidence="2 4" id="KW-0479">Metal-binding</keyword>
<evidence type="ECO:0000256" key="5">
    <source>
        <dbReference type="RuleBase" id="RU369119"/>
    </source>
</evidence>
<evidence type="ECO:0000256" key="2">
    <source>
        <dbReference type="ARBA" id="ARBA00022723"/>
    </source>
</evidence>
<evidence type="ECO:0000256" key="3">
    <source>
        <dbReference type="ARBA" id="ARBA00023004"/>
    </source>
</evidence>
<dbReference type="Proteomes" id="UP000267821">
    <property type="component" value="Unassembled WGS sequence"/>
</dbReference>
<name>A0A3N4M530_9PEZI</name>
<dbReference type="Pfam" id="PF01231">
    <property type="entry name" value="IDO"/>
    <property type="match status" value="1"/>
</dbReference>
<accession>A0A3N4M530</accession>
<gene>
    <name evidence="6" type="ORF">L211DRAFT_861500</name>
</gene>
<dbReference type="FunFam" id="1.20.58.480:FF:000005">
    <property type="entry name" value="Indoleamine 2,3-dioxygenase family protein"/>
    <property type="match status" value="1"/>
</dbReference>
<dbReference type="GO" id="GO:0046872">
    <property type="term" value="F:metal ion binding"/>
    <property type="evidence" value="ECO:0007669"/>
    <property type="project" value="UniProtKB-UniRule"/>
</dbReference>
<dbReference type="PANTHER" id="PTHR28657">
    <property type="entry name" value="INDOLEAMINE 2,3-DIOXYGENASE"/>
    <property type="match status" value="1"/>
</dbReference>
<dbReference type="InParanoid" id="A0A3N4M530"/>
<dbReference type="STRING" id="1051890.A0A3N4M530"/>
<evidence type="ECO:0000313" key="7">
    <source>
        <dbReference type="Proteomes" id="UP000267821"/>
    </source>
</evidence>
<dbReference type="GO" id="GO:0020037">
    <property type="term" value="F:heme binding"/>
    <property type="evidence" value="ECO:0007669"/>
    <property type="project" value="UniProtKB-UniRule"/>
</dbReference>
<dbReference type="InterPro" id="IPR037217">
    <property type="entry name" value="Trp/Indoleamine_2_3_dOase-like"/>
</dbReference>
<dbReference type="EC" id="1.13.11.52" evidence="5"/>